<dbReference type="EMBL" id="CAVNYO010000403">
    <property type="protein sequence ID" value="CAK5274919.1"/>
    <property type="molecule type" value="Genomic_DNA"/>
</dbReference>
<comment type="caution">
    <text evidence="2">The sequence shown here is derived from an EMBL/GenBank/DDBJ whole genome shotgun (WGS) entry which is preliminary data.</text>
</comment>
<organism evidence="2 3">
    <name type="scientific">Mycena citricolor</name>
    <dbReference type="NCBI Taxonomy" id="2018698"/>
    <lineage>
        <taxon>Eukaryota</taxon>
        <taxon>Fungi</taxon>
        <taxon>Dikarya</taxon>
        <taxon>Basidiomycota</taxon>
        <taxon>Agaricomycotina</taxon>
        <taxon>Agaricomycetes</taxon>
        <taxon>Agaricomycetidae</taxon>
        <taxon>Agaricales</taxon>
        <taxon>Marasmiineae</taxon>
        <taxon>Mycenaceae</taxon>
        <taxon>Mycena</taxon>
    </lineage>
</organism>
<gene>
    <name evidence="2" type="ORF">MYCIT1_LOCUS22323</name>
</gene>
<feature type="region of interest" description="Disordered" evidence="1">
    <location>
        <begin position="1"/>
        <end position="31"/>
    </location>
</feature>
<evidence type="ECO:0000313" key="3">
    <source>
        <dbReference type="Proteomes" id="UP001295794"/>
    </source>
</evidence>
<evidence type="ECO:0000256" key="1">
    <source>
        <dbReference type="SAM" id="MobiDB-lite"/>
    </source>
</evidence>
<proteinExistence type="predicted"/>
<reference evidence="2" key="1">
    <citation type="submission" date="2023-11" db="EMBL/GenBank/DDBJ databases">
        <authorList>
            <person name="De Vega J J."/>
            <person name="De Vega J J."/>
        </authorList>
    </citation>
    <scope>NUCLEOTIDE SEQUENCE</scope>
</reference>
<evidence type="ECO:0000313" key="2">
    <source>
        <dbReference type="EMBL" id="CAK5274919.1"/>
    </source>
</evidence>
<feature type="compositionally biased region" description="Basic and acidic residues" evidence="1">
    <location>
        <begin position="11"/>
        <end position="28"/>
    </location>
</feature>
<name>A0AAD2HDS0_9AGAR</name>
<sequence>MLRLVHTGNHGRTERTSRRRRLESDCHHQSPSRMLPYRSNCSLLRESTRLQNRHSAQPFAVRRPCHVRSLPVAVRQLEGMTHMTEWRICVASIDWKFCVAPIRRPDPAIDVLQFQAARMTTKVAPAPRSSMQHAPSRARRASALVIFMFTERMIAQSSVSATLVEETKKTRRRSHLRLATRAPRNSSCRANRPVECTENDSGARMHLCIRGTGSAFLPLLAAGAKFMSKAFRRLSGLSAKDHWDNSALCDYCARPIHVPCSPPFPVEVSPLPNYYAWLVTGLALPANCLGRLRRL</sequence>
<keyword evidence="3" id="KW-1185">Reference proteome</keyword>
<dbReference type="AlphaFoldDB" id="A0AAD2HDS0"/>
<accession>A0AAD2HDS0</accession>
<dbReference type="Proteomes" id="UP001295794">
    <property type="component" value="Unassembled WGS sequence"/>
</dbReference>
<protein>
    <submittedName>
        <fullName evidence="2">Uncharacterized protein</fullName>
    </submittedName>
</protein>